<dbReference type="EMBL" id="KZ293415">
    <property type="protein sequence ID" value="PBK78683.1"/>
    <property type="molecule type" value="Genomic_DNA"/>
</dbReference>
<gene>
    <name evidence="2" type="ORF">ARMSODRAFT_1011228</name>
</gene>
<evidence type="ECO:0000256" key="1">
    <source>
        <dbReference type="SAM" id="MobiDB-lite"/>
    </source>
</evidence>
<dbReference type="Proteomes" id="UP000218334">
    <property type="component" value="Unassembled WGS sequence"/>
</dbReference>
<evidence type="ECO:0000313" key="2">
    <source>
        <dbReference type="EMBL" id="PBK78683.1"/>
    </source>
</evidence>
<feature type="compositionally biased region" description="Low complexity" evidence="1">
    <location>
        <begin position="53"/>
        <end position="68"/>
    </location>
</feature>
<evidence type="ECO:0000313" key="3">
    <source>
        <dbReference type="Proteomes" id="UP000218334"/>
    </source>
</evidence>
<sequence length="151" mass="16205">MAALEKLILRQKSSKARIVYIIVCFSFAQTFSINTECAASLPPREKSSASIKSPPADSARLSRASAASTEPSGSSEAPRGVIADKKKAKRTLKVKAFVPGAVHTPKNVCARLWVEDNPGGTKDDFETYFSSLTAATANEFKKQAAALKKNQ</sequence>
<protein>
    <submittedName>
        <fullName evidence="2">Uncharacterized protein</fullName>
    </submittedName>
</protein>
<accession>A0A2H3CRC3</accession>
<proteinExistence type="predicted"/>
<organism evidence="2 3">
    <name type="scientific">Armillaria solidipes</name>
    <dbReference type="NCBI Taxonomy" id="1076256"/>
    <lineage>
        <taxon>Eukaryota</taxon>
        <taxon>Fungi</taxon>
        <taxon>Dikarya</taxon>
        <taxon>Basidiomycota</taxon>
        <taxon>Agaricomycotina</taxon>
        <taxon>Agaricomycetes</taxon>
        <taxon>Agaricomycetidae</taxon>
        <taxon>Agaricales</taxon>
        <taxon>Marasmiineae</taxon>
        <taxon>Physalacriaceae</taxon>
        <taxon>Armillaria</taxon>
    </lineage>
</organism>
<reference evidence="3" key="1">
    <citation type="journal article" date="2017" name="Nat. Ecol. Evol.">
        <title>Genome expansion and lineage-specific genetic innovations in the forest pathogenic fungi Armillaria.</title>
        <authorList>
            <person name="Sipos G."/>
            <person name="Prasanna A.N."/>
            <person name="Walter M.C."/>
            <person name="O'Connor E."/>
            <person name="Balint B."/>
            <person name="Krizsan K."/>
            <person name="Kiss B."/>
            <person name="Hess J."/>
            <person name="Varga T."/>
            <person name="Slot J."/>
            <person name="Riley R."/>
            <person name="Boka B."/>
            <person name="Rigling D."/>
            <person name="Barry K."/>
            <person name="Lee J."/>
            <person name="Mihaltcheva S."/>
            <person name="LaButti K."/>
            <person name="Lipzen A."/>
            <person name="Waldron R."/>
            <person name="Moloney N.M."/>
            <person name="Sperisen C."/>
            <person name="Kredics L."/>
            <person name="Vagvoelgyi C."/>
            <person name="Patrignani A."/>
            <person name="Fitzpatrick D."/>
            <person name="Nagy I."/>
            <person name="Doyle S."/>
            <person name="Anderson J.B."/>
            <person name="Grigoriev I.V."/>
            <person name="Gueldener U."/>
            <person name="Muensterkoetter M."/>
            <person name="Nagy L.G."/>
        </authorList>
    </citation>
    <scope>NUCLEOTIDE SEQUENCE [LARGE SCALE GENOMIC DNA]</scope>
    <source>
        <strain evidence="3">28-4</strain>
    </source>
</reference>
<keyword evidence="3" id="KW-1185">Reference proteome</keyword>
<feature type="region of interest" description="Disordered" evidence="1">
    <location>
        <begin position="41"/>
        <end position="85"/>
    </location>
</feature>
<dbReference type="AlphaFoldDB" id="A0A2H3CRC3"/>
<name>A0A2H3CRC3_9AGAR</name>